<name>A0ABT1L528_9GAMM</name>
<sequence length="207" mass="23771">MMNKILKLMYSSVMYIMCTLIPDILNLPLIVPYGLGYLATKFIGNIRSIFNMDNTLVIGASYALERHQNGSHPLEKCEYDRITNAIGDPYYTCIGSQEYAPYVNIMGVNVQLWQRHPVLKMNWDHKDFFKDIKCYFAGKKFDKIVIDFSVSKMMISRSPLWTAFIRQHLSQSGVVILPEDCEACIGEPLLNEHITCELNEELTVKMA</sequence>
<evidence type="ECO:0000313" key="3">
    <source>
        <dbReference type="Proteomes" id="UP001320768"/>
    </source>
</evidence>
<keyword evidence="3" id="KW-1185">Reference proteome</keyword>
<protein>
    <submittedName>
        <fullName evidence="2">Uncharacterized protein</fullName>
    </submittedName>
</protein>
<dbReference type="EMBL" id="JAKUDN010000001">
    <property type="protein sequence ID" value="MCP8352021.1"/>
    <property type="molecule type" value="Genomic_DNA"/>
</dbReference>
<feature type="transmembrane region" description="Helical" evidence="1">
    <location>
        <begin position="12"/>
        <end position="35"/>
    </location>
</feature>
<reference evidence="2 3" key="1">
    <citation type="journal article" date="2022" name="Nat. Microbiol.">
        <title>The microbiome of a bacterivorous marine choanoflagellate contains a resource-demanding obligate bacterial associate.</title>
        <authorList>
            <person name="Needham D.M."/>
            <person name="Poirier C."/>
            <person name="Bachy C."/>
            <person name="George E.E."/>
            <person name="Wilken S."/>
            <person name="Yung C.C.M."/>
            <person name="Limardo A.J."/>
            <person name="Morando M."/>
            <person name="Sudek L."/>
            <person name="Malmstrom R.R."/>
            <person name="Keeling P.J."/>
            <person name="Santoro A.E."/>
            <person name="Worden A.Z."/>
        </authorList>
    </citation>
    <scope>NUCLEOTIDE SEQUENCE [LARGE SCALE GENOMIC DNA]</scope>
    <source>
        <strain evidence="2 3">Comchoano-2</strain>
    </source>
</reference>
<dbReference type="Proteomes" id="UP001320768">
    <property type="component" value="Unassembled WGS sequence"/>
</dbReference>
<dbReference type="RefSeq" id="WP_258569126.1">
    <property type="nucleotide sequence ID" value="NZ_JAKUDN010000001.1"/>
</dbReference>
<proteinExistence type="predicted"/>
<accession>A0ABT1L528</accession>
<keyword evidence="1" id="KW-0472">Membrane</keyword>
<gene>
    <name evidence="2" type="ORF">MKS91_01780</name>
</gene>
<keyword evidence="1" id="KW-0812">Transmembrane</keyword>
<evidence type="ECO:0000256" key="1">
    <source>
        <dbReference type="SAM" id="Phobius"/>
    </source>
</evidence>
<organism evidence="2 3">
    <name type="scientific">Candidatus Synchoanobacter obligatus</name>
    <dbReference type="NCBI Taxonomy" id="2919597"/>
    <lineage>
        <taxon>Bacteria</taxon>
        <taxon>Pseudomonadati</taxon>
        <taxon>Pseudomonadota</taxon>
        <taxon>Gammaproteobacteria</taxon>
        <taxon>Candidatus Comchoanobacterales</taxon>
        <taxon>Candidatus Comchoanobacteraceae</taxon>
        <taxon>Candidatus Synchoanobacter</taxon>
    </lineage>
</organism>
<comment type="caution">
    <text evidence="2">The sequence shown here is derived from an EMBL/GenBank/DDBJ whole genome shotgun (WGS) entry which is preliminary data.</text>
</comment>
<keyword evidence="1" id="KW-1133">Transmembrane helix</keyword>
<evidence type="ECO:0000313" key="2">
    <source>
        <dbReference type="EMBL" id="MCP8352021.1"/>
    </source>
</evidence>